<dbReference type="PANTHER" id="PTHR13748">
    <property type="entry name" value="COBW-RELATED"/>
    <property type="match status" value="1"/>
</dbReference>
<dbReference type="SUPFAM" id="SSF52540">
    <property type="entry name" value="P-loop containing nucleoside triphosphate hydrolases"/>
    <property type="match status" value="1"/>
</dbReference>
<evidence type="ECO:0008006" key="5">
    <source>
        <dbReference type="Google" id="ProtNLM"/>
    </source>
</evidence>
<keyword evidence="4" id="KW-1185">Reference proteome</keyword>
<dbReference type="InterPro" id="IPR027417">
    <property type="entry name" value="P-loop_NTPase"/>
</dbReference>
<evidence type="ECO:0000313" key="3">
    <source>
        <dbReference type="EMBL" id="KKY01688.1"/>
    </source>
</evidence>
<dbReference type="EMBL" id="LBBT01000157">
    <property type="protein sequence ID" value="KKY01688.1"/>
    <property type="molecule type" value="Genomic_DNA"/>
</dbReference>
<evidence type="ECO:0000259" key="1">
    <source>
        <dbReference type="Pfam" id="PF02492"/>
    </source>
</evidence>
<dbReference type="Proteomes" id="UP000034407">
    <property type="component" value="Unassembled WGS sequence"/>
</dbReference>
<feature type="domain" description="CobW C-terminal" evidence="2">
    <location>
        <begin position="235"/>
        <end position="303"/>
    </location>
</feature>
<protein>
    <recommendedName>
        <fullName evidence="5">Cobalamin biosynthesis protein CobW</fullName>
    </recommendedName>
</protein>
<reference evidence="3 4" key="1">
    <citation type="submission" date="2015-04" db="EMBL/GenBank/DDBJ databases">
        <title>Microcin producing Clostridium sp. JC272T.</title>
        <authorList>
            <person name="Jyothsna T."/>
            <person name="Sasikala C."/>
            <person name="Ramana C."/>
        </authorList>
    </citation>
    <scope>NUCLEOTIDE SEQUENCE [LARGE SCALE GENOMIC DNA]</scope>
    <source>
        <strain evidence="3 4">JC272</strain>
    </source>
</reference>
<dbReference type="InterPro" id="IPR051316">
    <property type="entry name" value="Zinc-reg_GTPase_activator"/>
</dbReference>
<dbReference type="Pfam" id="PF07683">
    <property type="entry name" value="CobW_C"/>
    <property type="match status" value="1"/>
</dbReference>
<evidence type="ECO:0000259" key="2">
    <source>
        <dbReference type="Pfam" id="PF07683"/>
    </source>
</evidence>
<sequence length="304" mass="34669">MIKIDIVSGFLGSGKTTLIKKILNDNKNEKVVVLENEFGQIGIDGELIKKDGLEVIELQNGCICCSIKLNFKNTIEEIIEKLSPDRIVIEPTGVGLLSEILVMLNDKKLKKYLKLNSIITVVDGVNYFDYIDNFGEFYEDQIKNAKTITISKSQLIDNENLNMVINSLKNINENSYIIYEEWDSEEFYKVTKNINELANFSDEDIKKIKTKDISESMKEISSIALMPIKTYSTKDIEKIFETLETESLGKIIRCKGFVNSGNSLLEFNYVNGKYDIKKSCLKICPKLCIIGTELKFEELKKTFI</sequence>
<organism evidence="3 4">
    <name type="scientific">Paraclostridium benzoelyticum</name>
    <dbReference type="NCBI Taxonomy" id="1629550"/>
    <lineage>
        <taxon>Bacteria</taxon>
        <taxon>Bacillati</taxon>
        <taxon>Bacillota</taxon>
        <taxon>Clostridia</taxon>
        <taxon>Peptostreptococcales</taxon>
        <taxon>Peptostreptococcaceae</taxon>
        <taxon>Paraclostridium</taxon>
    </lineage>
</organism>
<dbReference type="Gene3D" id="3.40.50.300">
    <property type="entry name" value="P-loop containing nucleotide triphosphate hydrolases"/>
    <property type="match status" value="1"/>
</dbReference>
<name>A0A0M3DH89_9FIRM</name>
<comment type="caution">
    <text evidence="3">The sequence shown here is derived from an EMBL/GenBank/DDBJ whole genome shotgun (WGS) entry which is preliminary data.</text>
</comment>
<dbReference type="CDD" id="cd03112">
    <property type="entry name" value="CobW-like"/>
    <property type="match status" value="1"/>
</dbReference>
<dbReference type="Pfam" id="PF02492">
    <property type="entry name" value="cobW"/>
    <property type="match status" value="1"/>
</dbReference>
<dbReference type="RefSeq" id="WP_046822683.1">
    <property type="nucleotide sequence ID" value="NZ_LBBT01000157.1"/>
</dbReference>
<evidence type="ECO:0000313" key="4">
    <source>
        <dbReference type="Proteomes" id="UP000034407"/>
    </source>
</evidence>
<dbReference type="InterPro" id="IPR003495">
    <property type="entry name" value="CobW/HypB/UreG_nucleotide-bd"/>
</dbReference>
<dbReference type="PATRIC" id="fig|1629550.3.peg.918"/>
<gene>
    <name evidence="3" type="ORF">VN21_07350</name>
</gene>
<dbReference type="PANTHER" id="PTHR13748:SF62">
    <property type="entry name" value="COBW DOMAIN-CONTAINING PROTEIN"/>
    <property type="match status" value="1"/>
</dbReference>
<dbReference type="InterPro" id="IPR011629">
    <property type="entry name" value="CobW-like_C"/>
</dbReference>
<feature type="domain" description="CobW/HypB/UreG nucleotide-binding" evidence="1">
    <location>
        <begin position="6"/>
        <end position="176"/>
    </location>
</feature>
<dbReference type="GO" id="GO:0005737">
    <property type="term" value="C:cytoplasm"/>
    <property type="evidence" value="ECO:0007669"/>
    <property type="project" value="TreeGrafter"/>
</dbReference>
<proteinExistence type="predicted"/>
<dbReference type="OrthoDB" id="9808822at2"/>
<accession>A0A0M3DH89</accession>
<dbReference type="AlphaFoldDB" id="A0A0M3DH89"/>